<sequence>MSRGSRSDHSILLLLFRKQPGAAARSGAGQICSAPGVPQISELSNHSWSWCRAEVQRCPGHIQQQPQPYPAPTSCSSSHVDEAEDWIWSPSPCLSSRNAASPCSRSGSNSRKLTLHRADLISLRQRKRAAEALLRHTVGQMRRQLLTSSEQFPSNALPSNLLQGSKSITAETNEAQCLLDTLCPWHAPPMMPEQPRARQLPARRAQRRQQVLARLLPHSRLAAFHRERKQNLGFWKQLTLRQKGVVQEEGSGAPEPRVGAAHPLLQGKRHGRAQLPSSKWCSAGILHLGKGTKGPQHLALPPIPIKGHQVSADGIWLLGAKKPLAINISS</sequence>
<organism evidence="1 2">
    <name type="scientific">Anas platyrhynchos</name>
    <name type="common">Mallard</name>
    <name type="synonym">Anas boschas</name>
    <dbReference type="NCBI Taxonomy" id="8839"/>
    <lineage>
        <taxon>Eukaryota</taxon>
        <taxon>Metazoa</taxon>
        <taxon>Chordata</taxon>
        <taxon>Craniata</taxon>
        <taxon>Vertebrata</taxon>
        <taxon>Euteleostomi</taxon>
        <taxon>Archelosauria</taxon>
        <taxon>Archosauria</taxon>
        <taxon>Dinosauria</taxon>
        <taxon>Saurischia</taxon>
        <taxon>Theropoda</taxon>
        <taxon>Coelurosauria</taxon>
        <taxon>Aves</taxon>
        <taxon>Neognathae</taxon>
        <taxon>Galloanserae</taxon>
        <taxon>Anseriformes</taxon>
        <taxon>Anatidae</taxon>
        <taxon>Anatinae</taxon>
        <taxon>Anas</taxon>
    </lineage>
</organism>
<gene>
    <name evidence="1" type="ORF">Anapl_02482</name>
</gene>
<dbReference type="AlphaFoldDB" id="R0LGH8"/>
<protein>
    <submittedName>
        <fullName evidence="1">Uncharacterized protein</fullName>
    </submittedName>
</protein>
<evidence type="ECO:0000313" key="2">
    <source>
        <dbReference type="Proteomes" id="UP000296049"/>
    </source>
</evidence>
<dbReference type="Proteomes" id="UP000296049">
    <property type="component" value="Unassembled WGS sequence"/>
</dbReference>
<keyword evidence="2" id="KW-1185">Reference proteome</keyword>
<dbReference type="EMBL" id="KB743176">
    <property type="protein sequence ID" value="EOB00680.1"/>
    <property type="molecule type" value="Genomic_DNA"/>
</dbReference>
<evidence type="ECO:0000313" key="1">
    <source>
        <dbReference type="EMBL" id="EOB00680.1"/>
    </source>
</evidence>
<reference evidence="2" key="1">
    <citation type="journal article" date="2013" name="Nat. Genet.">
        <title>The duck genome and transcriptome provide insight into an avian influenza virus reservoir species.</title>
        <authorList>
            <person name="Huang Y."/>
            <person name="Li Y."/>
            <person name="Burt D.W."/>
            <person name="Chen H."/>
            <person name="Zhang Y."/>
            <person name="Qian W."/>
            <person name="Kim H."/>
            <person name="Gan S."/>
            <person name="Zhao Y."/>
            <person name="Li J."/>
            <person name="Yi K."/>
            <person name="Feng H."/>
            <person name="Zhu P."/>
            <person name="Li B."/>
            <person name="Liu Q."/>
            <person name="Fairley S."/>
            <person name="Magor K.E."/>
            <person name="Du Z."/>
            <person name="Hu X."/>
            <person name="Goodman L."/>
            <person name="Tafer H."/>
            <person name="Vignal A."/>
            <person name="Lee T."/>
            <person name="Kim K.W."/>
            <person name="Sheng Z."/>
            <person name="An Y."/>
            <person name="Searle S."/>
            <person name="Herrero J."/>
            <person name="Groenen M.A."/>
            <person name="Crooijmans R.P."/>
            <person name="Faraut T."/>
            <person name="Cai Q."/>
            <person name="Webster R.G."/>
            <person name="Aldridge J.R."/>
            <person name="Warren W.C."/>
            <person name="Bartschat S."/>
            <person name="Kehr S."/>
            <person name="Marz M."/>
            <person name="Stadler P.F."/>
            <person name="Smith J."/>
            <person name="Kraus R.H."/>
            <person name="Zhao Y."/>
            <person name="Ren L."/>
            <person name="Fei J."/>
            <person name="Morisson M."/>
            <person name="Kaiser P."/>
            <person name="Griffin D.K."/>
            <person name="Rao M."/>
            <person name="Pitel F."/>
            <person name="Wang J."/>
            <person name="Li N."/>
        </authorList>
    </citation>
    <scope>NUCLEOTIDE SEQUENCE [LARGE SCALE GENOMIC DNA]</scope>
</reference>
<accession>R0LGH8</accession>
<proteinExistence type="predicted"/>
<name>R0LGH8_ANAPL</name>